<feature type="non-terminal residue" evidence="5">
    <location>
        <position position="1404"/>
    </location>
</feature>
<dbReference type="SUPFAM" id="SSF52540">
    <property type="entry name" value="P-loop containing nucleoside triphosphate hydrolases"/>
    <property type="match status" value="1"/>
</dbReference>
<gene>
    <name evidence="5" type="ORF">PLOB_00045209</name>
</gene>
<feature type="domain" description="NACHT" evidence="4">
    <location>
        <begin position="416"/>
        <end position="543"/>
    </location>
</feature>
<evidence type="ECO:0000256" key="1">
    <source>
        <dbReference type="ARBA" id="ARBA00022741"/>
    </source>
</evidence>
<name>A0ABN8PM36_9CNID</name>
<evidence type="ECO:0000259" key="4">
    <source>
        <dbReference type="PROSITE" id="PS50837"/>
    </source>
</evidence>
<dbReference type="InterPro" id="IPR007111">
    <property type="entry name" value="NACHT_NTPase"/>
</dbReference>
<comment type="caution">
    <text evidence="5">The sequence shown here is derived from an EMBL/GenBank/DDBJ whole genome shotgun (WGS) entry which is preliminary data.</text>
</comment>
<reference evidence="5 6" key="1">
    <citation type="submission" date="2022-05" db="EMBL/GenBank/DDBJ databases">
        <authorList>
            <consortium name="Genoscope - CEA"/>
            <person name="William W."/>
        </authorList>
    </citation>
    <scope>NUCLEOTIDE SEQUENCE [LARGE SCALE GENOMIC DNA]</scope>
</reference>
<dbReference type="PANTHER" id="PTHR46312">
    <property type="entry name" value="NACHT DOMAIN-CONTAINING PROTEIN"/>
    <property type="match status" value="1"/>
</dbReference>
<protein>
    <recommendedName>
        <fullName evidence="4">NACHT domain-containing protein</fullName>
    </recommendedName>
</protein>
<sequence length="1404" mass="158319">MMVSDEEKRWIVVGIAMNKVAAPVLRDAMKQGMDTDYANLDRHCQLLTPPCTLTTLNHGLARADPILRNLKFQNINNNHLVHGVCNYNFNIYSSVDLAKLYLPGYLAQFSAFDESLDMTAILRLLGFKNYMPAPVFSPQTQASADDVRENVRNKWGHVDFTKWTAALFNDCFDKLKTLVRSLGLVAGLEKDTLDQLADWQTKGCALIMGHAVDKDLLRLVQDEVKDLIKEYSAFKSQLNRQDRQVAKLEEDFAILKDQEVRLNEHDERLDALEFRSEEITKILERLVSFEEHTRVWLQALEERVNRLEQRDTEKAVKLEEVGLELKSLKTQIDKPEASSLKSFDLKSCRSKLEDHYRKTSTIPTSVWSKKSVVDIHQIYTRLSWVKEEQTPAGTTQAELKHYCDLFKAKKNGVIPKRILVQGQTGIGKSTFVKKLLVDWVDVNNETGDEQTAILKNFDLVVAINLKEVSKCKSFKDVIRLSNVFAKEDKYMTEGLVDYITNNQEKVLLIFDGYDEYRSGCDSEIYEIFSGNSLRGCCVLITTRISKSDELRGCEDLQAEITGFSEVDRNDFMLRFLSAHEVSNLEEHLRHRKLEELAKVPLLLLFFCILWRKGQLKLFPKTKTTLYIEIVQFILNHSYSKQRPPRYVQLTEKQKILSEIGKVALQALLKDDHLFEYSQLSDSVHCDESVLIGLLQITEYSETLQPIGMVSFIHKSIQEFLAAWYITYRCIPEGGNLGEIGGKLEECLALENVFQFVCGLSEVGASTALTHLKSVRISDPSLDMSKAIPDFENETDAPLSDVTERQCKFRNLVVNSYEEVESKAELSRACLDCLGSILISPGFELLPKDLLLKAQHEKSWSVVSKLTDSPLEDMKYNVLALEKTLETLVTESSEVLKITNFVRKFCLTCFLPGCLCGFLPVVCYRNDQVHFYITHLALLCNDHARLFVDFAVPSNSENLSSGQLCLKFLKTIRCSSTRFSFEGLVEIIKHCNHLERLQVLQSDDTLCHILEQVANPLKCSLSIRHCALTSKGAQKLAFLLPRFENVTEFDFCLVNCSEEAAAYINHTSAKLPKRTPSDILLMSSVDEAHGQSLPKLSDLQTSSICSLADDEFCDGTATSLYAAIKHKTLTELTLSEILFTSPVAEALGQSLPELSALQTLSMSGLIDCSDQAVTSLVAAIKHKTLERLKLRRMNLTSAAVKALSQSLPELLALRLLKIGNLVECSDDSVTRLFAAIANKALEEVKLRKVKLTSAAAEALGRSLPELPALKEVSVKGSDGCSLQHEEMEAMFGKFKRPFPPLIRLKICNFSARGTLAQLTRNLCFFPSLECLHLEALDMGEADLCSLLDNLKVIPNLWALSLMGNPLGQAVRLMVPYLLNQHHFILQIRQGDCSEEHLNYVLEATK</sequence>
<proteinExistence type="predicted"/>
<accession>A0ABN8PM36</accession>
<dbReference type="Proteomes" id="UP001159405">
    <property type="component" value="Unassembled WGS sequence"/>
</dbReference>
<dbReference type="InterPro" id="IPR032675">
    <property type="entry name" value="LRR_dom_sf"/>
</dbReference>
<evidence type="ECO:0000256" key="2">
    <source>
        <dbReference type="ARBA" id="ARBA00022840"/>
    </source>
</evidence>
<dbReference type="Pfam" id="PF05729">
    <property type="entry name" value="NACHT"/>
    <property type="match status" value="1"/>
</dbReference>
<dbReference type="SUPFAM" id="SSF52047">
    <property type="entry name" value="RNI-like"/>
    <property type="match status" value="1"/>
</dbReference>
<dbReference type="PANTHER" id="PTHR46312:SF2">
    <property type="entry name" value="NUCLEOTIDE-BINDING OLIGOMERIZATION DOMAIN-CONTAINING PROTEIN 2-LIKE"/>
    <property type="match status" value="1"/>
</dbReference>
<dbReference type="EMBL" id="CALNXK010000079">
    <property type="protein sequence ID" value="CAH3146657.1"/>
    <property type="molecule type" value="Genomic_DNA"/>
</dbReference>
<dbReference type="Gene3D" id="3.40.50.300">
    <property type="entry name" value="P-loop containing nucleotide triphosphate hydrolases"/>
    <property type="match status" value="1"/>
</dbReference>
<keyword evidence="2" id="KW-0067">ATP-binding</keyword>
<organism evidence="5 6">
    <name type="scientific">Porites lobata</name>
    <dbReference type="NCBI Taxonomy" id="104759"/>
    <lineage>
        <taxon>Eukaryota</taxon>
        <taxon>Metazoa</taxon>
        <taxon>Cnidaria</taxon>
        <taxon>Anthozoa</taxon>
        <taxon>Hexacorallia</taxon>
        <taxon>Scleractinia</taxon>
        <taxon>Fungiina</taxon>
        <taxon>Poritidae</taxon>
        <taxon>Porites</taxon>
    </lineage>
</organism>
<evidence type="ECO:0000256" key="3">
    <source>
        <dbReference type="SAM" id="Coils"/>
    </source>
</evidence>
<dbReference type="Gene3D" id="3.80.10.10">
    <property type="entry name" value="Ribonuclease Inhibitor"/>
    <property type="match status" value="1"/>
</dbReference>
<dbReference type="PROSITE" id="PS50837">
    <property type="entry name" value="NACHT"/>
    <property type="match status" value="1"/>
</dbReference>
<keyword evidence="3" id="KW-0175">Coiled coil</keyword>
<dbReference type="InterPro" id="IPR027417">
    <property type="entry name" value="P-loop_NTPase"/>
</dbReference>
<keyword evidence="6" id="KW-1185">Reference proteome</keyword>
<evidence type="ECO:0000313" key="5">
    <source>
        <dbReference type="EMBL" id="CAH3146657.1"/>
    </source>
</evidence>
<feature type="coiled-coil region" evidence="3">
    <location>
        <begin position="217"/>
        <end position="317"/>
    </location>
</feature>
<evidence type="ECO:0000313" key="6">
    <source>
        <dbReference type="Proteomes" id="UP001159405"/>
    </source>
</evidence>
<keyword evidence="1" id="KW-0547">Nucleotide-binding</keyword>